<keyword evidence="2" id="KW-0489">Methyltransferase</keyword>
<name>G9X0D7_9FIRM</name>
<dbReference type="InterPro" id="IPR001537">
    <property type="entry name" value="SpoU_MeTrfase"/>
</dbReference>
<organism evidence="6 7">
    <name type="scientific">Peptoanaerobacter stomatis</name>
    <dbReference type="NCBI Taxonomy" id="796937"/>
    <lineage>
        <taxon>Bacteria</taxon>
        <taxon>Bacillati</taxon>
        <taxon>Bacillota</taxon>
        <taxon>Clostridia</taxon>
        <taxon>Peptostreptococcales</taxon>
        <taxon>Filifactoraceae</taxon>
        <taxon>Peptoanaerobacter</taxon>
    </lineage>
</organism>
<evidence type="ECO:0000313" key="6">
    <source>
        <dbReference type="EMBL" id="EHL15484.1"/>
    </source>
</evidence>
<dbReference type="InterPro" id="IPR053888">
    <property type="entry name" value="MRM3-like_sub_bind"/>
</dbReference>
<feature type="domain" description="tRNA/rRNA methyltransferase SpoU type" evidence="4">
    <location>
        <begin position="113"/>
        <end position="248"/>
    </location>
</feature>
<dbReference type="Proteomes" id="UP000006437">
    <property type="component" value="Unassembled WGS sequence"/>
</dbReference>
<dbReference type="GO" id="GO:0003723">
    <property type="term" value="F:RNA binding"/>
    <property type="evidence" value="ECO:0007669"/>
    <property type="project" value="InterPro"/>
</dbReference>
<accession>G9X0D7</accession>
<dbReference type="SUPFAM" id="SSF75217">
    <property type="entry name" value="alpha/beta knot"/>
    <property type="match status" value="1"/>
</dbReference>
<dbReference type="AlphaFoldDB" id="G9X0D7"/>
<dbReference type="InterPro" id="IPR051259">
    <property type="entry name" value="rRNA_Methyltransferase"/>
</dbReference>
<dbReference type="SUPFAM" id="SSF55315">
    <property type="entry name" value="L30e-like"/>
    <property type="match status" value="1"/>
</dbReference>
<comment type="similarity">
    <text evidence="1">Belongs to the class IV-like SAM-binding methyltransferase superfamily. RNA methyltransferase TrmH family.</text>
</comment>
<comment type="caution">
    <text evidence="6">The sequence shown here is derived from an EMBL/GenBank/DDBJ whole genome shotgun (WGS) entry which is preliminary data.</text>
</comment>
<evidence type="ECO:0000256" key="1">
    <source>
        <dbReference type="ARBA" id="ARBA00007228"/>
    </source>
</evidence>
<dbReference type="Pfam" id="PF22435">
    <property type="entry name" value="MRM3-like_sub_bind"/>
    <property type="match status" value="1"/>
</dbReference>
<protein>
    <submittedName>
        <fullName evidence="6">Uncharacterized protein</fullName>
    </submittedName>
</protein>
<evidence type="ECO:0000313" key="7">
    <source>
        <dbReference type="Proteomes" id="UP000006437"/>
    </source>
</evidence>
<dbReference type="InterPro" id="IPR029064">
    <property type="entry name" value="Ribosomal_eL30-like_sf"/>
</dbReference>
<dbReference type="InterPro" id="IPR029028">
    <property type="entry name" value="Alpha/beta_knot_MTases"/>
</dbReference>
<reference evidence="6 7" key="1">
    <citation type="submission" date="2011-08" db="EMBL/GenBank/DDBJ databases">
        <title>The Genome Sequence of Eubacteriaceae bacterium ACC19a.</title>
        <authorList>
            <consortium name="The Broad Institute Genome Sequencing Platform"/>
            <person name="Earl A."/>
            <person name="Ward D."/>
            <person name="Feldgarden M."/>
            <person name="Gevers D."/>
            <person name="Sizova M."/>
            <person name="Hazen A."/>
            <person name="Epstein S."/>
            <person name="Young S.K."/>
            <person name="Zeng Q."/>
            <person name="Gargeya S."/>
            <person name="Fitzgerald M."/>
            <person name="Haas B."/>
            <person name="Abouelleil A."/>
            <person name="Alvarado L."/>
            <person name="Arachchi H.M."/>
            <person name="Berlin A."/>
            <person name="Brown A."/>
            <person name="Chapman S.B."/>
            <person name="Chen Z."/>
            <person name="Dunbar C."/>
            <person name="Freedman E."/>
            <person name="Gearin G."/>
            <person name="Gellesch M."/>
            <person name="Goldberg J."/>
            <person name="Griggs A."/>
            <person name="Gujja S."/>
            <person name="Heiman D."/>
            <person name="Howarth C."/>
            <person name="Larson L."/>
            <person name="Lui A."/>
            <person name="MacDonald P.J.P."/>
            <person name="Montmayeur A."/>
            <person name="Murphy C."/>
            <person name="Neiman D."/>
            <person name="Pearson M."/>
            <person name="Priest M."/>
            <person name="Roberts A."/>
            <person name="Saif S."/>
            <person name="Shea T."/>
            <person name="Shenoy N."/>
            <person name="Sisk P."/>
            <person name="Stolte C."/>
            <person name="Sykes S."/>
            <person name="Wortman J."/>
            <person name="Nusbaum C."/>
            <person name="Birren B."/>
        </authorList>
    </citation>
    <scope>NUCLEOTIDE SEQUENCE [LARGE SCALE GENOMIC DNA]</scope>
    <source>
        <strain evidence="6 7">ACC19a</strain>
    </source>
</reference>
<dbReference type="GO" id="GO:0008173">
    <property type="term" value="F:RNA methyltransferase activity"/>
    <property type="evidence" value="ECO:0007669"/>
    <property type="project" value="InterPro"/>
</dbReference>
<dbReference type="CDD" id="cd18095">
    <property type="entry name" value="SpoU-like_rRNA-MTase"/>
    <property type="match status" value="1"/>
</dbReference>
<dbReference type="Pfam" id="PF00588">
    <property type="entry name" value="SpoU_methylase"/>
    <property type="match status" value="1"/>
</dbReference>
<dbReference type="GO" id="GO:0032259">
    <property type="term" value="P:methylation"/>
    <property type="evidence" value="ECO:0007669"/>
    <property type="project" value="UniProtKB-KW"/>
</dbReference>
<dbReference type="BioCyc" id="EBAC796937-HMP:GMGH-1881-MONOMER"/>
<dbReference type="Gene3D" id="3.40.1280.10">
    <property type="match status" value="1"/>
</dbReference>
<dbReference type="Gene3D" id="3.30.1330.30">
    <property type="match status" value="1"/>
</dbReference>
<gene>
    <name evidence="6" type="ORF">HMPREF9629_01873</name>
</gene>
<dbReference type="HOGENOM" id="CLU_021322_3_2_9"/>
<evidence type="ECO:0000259" key="4">
    <source>
        <dbReference type="Pfam" id="PF00588"/>
    </source>
</evidence>
<dbReference type="PANTHER" id="PTHR43191:SF2">
    <property type="entry name" value="RRNA METHYLTRANSFERASE 3, MITOCHONDRIAL"/>
    <property type="match status" value="1"/>
</dbReference>
<dbReference type="RefSeq" id="WP_009526102.1">
    <property type="nucleotide sequence ID" value="NZ_JH414561.1"/>
</dbReference>
<dbReference type="EMBL" id="AFZE01000013">
    <property type="protein sequence ID" value="EHL15484.1"/>
    <property type="molecule type" value="Genomic_DNA"/>
</dbReference>
<dbReference type="InterPro" id="IPR029026">
    <property type="entry name" value="tRNA_m1G_MTases_N"/>
</dbReference>
<evidence type="ECO:0000256" key="2">
    <source>
        <dbReference type="ARBA" id="ARBA00022603"/>
    </source>
</evidence>
<sequence>MKIIQSSDNKYIKLVKSLQNKKYREKYNLFFDEGVKNIELSLKSDYMIKFVMIREDFVNDELLEALRDKVGDENIFFVKTAVFDIVSDTVNSQGIMAIYEKKEFSQPLNSKYILILDRLQDPGNIGTIIRTAEAKGINDIYYIKGTADFFSPKVVRATMGSIYFMNIFMLDDVQTIKDLGYKLYSSSLKNAVNCVNAFTDDKIALIIGNEANGVSDELLSVSDKKIKISMQGNAQSLNVSVATAMLIYEMTRK</sequence>
<dbReference type="PANTHER" id="PTHR43191">
    <property type="entry name" value="RRNA METHYLTRANSFERASE 3"/>
    <property type="match status" value="1"/>
</dbReference>
<evidence type="ECO:0000259" key="5">
    <source>
        <dbReference type="Pfam" id="PF22435"/>
    </source>
</evidence>
<keyword evidence="3" id="KW-0808">Transferase</keyword>
<proteinExistence type="inferred from homology"/>
<dbReference type="GO" id="GO:0006396">
    <property type="term" value="P:RNA processing"/>
    <property type="evidence" value="ECO:0007669"/>
    <property type="project" value="InterPro"/>
</dbReference>
<evidence type="ECO:0000256" key="3">
    <source>
        <dbReference type="ARBA" id="ARBA00022679"/>
    </source>
</evidence>
<dbReference type="PATRIC" id="fig|796937.3.peg.1083"/>
<feature type="domain" description="MRM3-like substrate binding" evidence="5">
    <location>
        <begin position="9"/>
        <end position="97"/>
    </location>
</feature>